<gene>
    <name evidence="1" type="primary">SEPP1B</name>
    <name evidence="1" type="ORF">K3G42_021790</name>
</gene>
<accession>A0ACB8F4M5</accession>
<evidence type="ECO:0000313" key="1">
    <source>
        <dbReference type="EMBL" id="KAH8000037.1"/>
    </source>
</evidence>
<evidence type="ECO:0000313" key="2">
    <source>
        <dbReference type="Proteomes" id="UP000827872"/>
    </source>
</evidence>
<protein>
    <submittedName>
        <fullName evidence="1">Selenoprotein Pb</fullName>
    </submittedName>
</protein>
<organism evidence="1 2">
    <name type="scientific">Sphaerodactylus townsendi</name>
    <dbReference type="NCBI Taxonomy" id="933632"/>
    <lineage>
        <taxon>Eukaryota</taxon>
        <taxon>Metazoa</taxon>
        <taxon>Chordata</taxon>
        <taxon>Craniata</taxon>
        <taxon>Vertebrata</taxon>
        <taxon>Euteleostomi</taxon>
        <taxon>Lepidosauria</taxon>
        <taxon>Squamata</taxon>
        <taxon>Bifurcata</taxon>
        <taxon>Gekkota</taxon>
        <taxon>Sphaerodactylidae</taxon>
        <taxon>Sphaerodactylus</taxon>
    </lineage>
</organism>
<sequence>MVNVSFMIVNEKTPFSRAMYWELKRHAPEEIPVYQQEILEPDVWKILDGNKDDFLIYDRCGKLTFHIRLPHSFLHFPYVEAAVHHTYHKDYCGNCSWYYSNSNQEISSTAETSAMTTEASRHHDKSHNHAGKSKEAPSTVEHTVHHFSHHTMNSSRRVMGLASTYQPVPHNQSQLQKQQEAEP</sequence>
<keyword evidence="2" id="KW-1185">Reference proteome</keyword>
<dbReference type="EMBL" id="CM037618">
    <property type="protein sequence ID" value="KAH8000037.1"/>
    <property type="molecule type" value="Genomic_DNA"/>
</dbReference>
<name>A0ACB8F4M5_9SAUR</name>
<reference evidence="1" key="1">
    <citation type="submission" date="2021-08" db="EMBL/GenBank/DDBJ databases">
        <title>The first chromosome-level gecko genome reveals the dynamic sex chromosomes of Neotropical dwarf geckos (Sphaerodactylidae: Sphaerodactylus).</title>
        <authorList>
            <person name="Pinto B.J."/>
            <person name="Keating S.E."/>
            <person name="Gamble T."/>
        </authorList>
    </citation>
    <scope>NUCLEOTIDE SEQUENCE</scope>
    <source>
        <strain evidence="1">TG3544</strain>
    </source>
</reference>
<dbReference type="Proteomes" id="UP000827872">
    <property type="component" value="Linkage Group LG05"/>
</dbReference>
<comment type="caution">
    <text evidence="1">The sequence shown here is derived from an EMBL/GenBank/DDBJ whole genome shotgun (WGS) entry which is preliminary data.</text>
</comment>
<proteinExistence type="predicted"/>